<protein>
    <submittedName>
        <fullName evidence="8">Long-subunit fatty acid transport protein</fullName>
    </submittedName>
</protein>
<dbReference type="GO" id="GO:0009279">
    <property type="term" value="C:cell outer membrane"/>
    <property type="evidence" value="ECO:0007669"/>
    <property type="project" value="UniProtKB-SubCell"/>
</dbReference>
<comment type="subcellular location">
    <subcellularLocation>
        <location evidence="1">Cell outer membrane</location>
        <topology evidence="1">Multi-pass membrane protein</topology>
    </subcellularLocation>
</comment>
<dbReference type="Gene3D" id="2.40.160.60">
    <property type="entry name" value="Outer membrane protein transport protein (OMPP1/FadL/TodX)"/>
    <property type="match status" value="1"/>
</dbReference>
<comment type="similarity">
    <text evidence="2">Belongs to the OmpP1/FadL family.</text>
</comment>
<keyword evidence="9" id="KW-1185">Reference proteome</keyword>
<keyword evidence="5" id="KW-0732">Signal</keyword>
<evidence type="ECO:0000256" key="2">
    <source>
        <dbReference type="ARBA" id="ARBA00008163"/>
    </source>
</evidence>
<dbReference type="AlphaFoldDB" id="A0A841LNJ7"/>
<evidence type="ECO:0000256" key="1">
    <source>
        <dbReference type="ARBA" id="ARBA00004571"/>
    </source>
</evidence>
<comment type="caution">
    <text evidence="8">The sequence shown here is derived from an EMBL/GenBank/DDBJ whole genome shotgun (WGS) entry which is preliminary data.</text>
</comment>
<keyword evidence="3" id="KW-1134">Transmembrane beta strand</keyword>
<dbReference type="GO" id="GO:0015483">
    <property type="term" value="F:long-chain fatty acid transporting porin activity"/>
    <property type="evidence" value="ECO:0007669"/>
    <property type="project" value="TreeGrafter"/>
</dbReference>
<reference evidence="8 9" key="1">
    <citation type="submission" date="2020-08" db="EMBL/GenBank/DDBJ databases">
        <title>Genomic Encyclopedia of Type Strains, Phase IV (KMG-IV): sequencing the most valuable type-strain genomes for metagenomic binning, comparative biology and taxonomic classification.</title>
        <authorList>
            <person name="Goeker M."/>
        </authorList>
    </citation>
    <scope>NUCLEOTIDE SEQUENCE [LARGE SCALE GENOMIC DNA]</scope>
    <source>
        <strain evidence="8 9">DSM 22336</strain>
    </source>
</reference>
<dbReference type="PANTHER" id="PTHR35093:SF8">
    <property type="entry name" value="OUTER MEMBRANE PROTEIN NMB0088-RELATED"/>
    <property type="match status" value="1"/>
</dbReference>
<evidence type="ECO:0000256" key="7">
    <source>
        <dbReference type="ARBA" id="ARBA00023237"/>
    </source>
</evidence>
<keyword evidence="4" id="KW-0812">Transmembrane</keyword>
<organism evidence="8 9">
    <name type="scientific">Paenochrobactrum gallinarii</name>
    <dbReference type="NCBI Taxonomy" id="643673"/>
    <lineage>
        <taxon>Bacteria</taxon>
        <taxon>Pseudomonadati</taxon>
        <taxon>Pseudomonadota</taxon>
        <taxon>Alphaproteobacteria</taxon>
        <taxon>Hyphomicrobiales</taxon>
        <taxon>Brucellaceae</taxon>
        <taxon>Paenochrobactrum</taxon>
    </lineage>
</organism>
<dbReference type="InterPro" id="IPR005017">
    <property type="entry name" value="OMPP1/FadL/TodX"/>
</dbReference>
<sequence>MLGGLSYQELSGYQTKMLPNQAIATLDVGGRSWGWRLGAAYEVPEIALRASVVYQSKVKYDLGGTIEGVIPQALNIGSDVSLPQSVEFKFQTGIAPDWIAMASVKWTDWKSIQVVPFALTDAIPAYGLASGRVMSSLDLYFRDGWTVSGGVGHKFNDQWSGAATLTWDRGTTTGWTSQTDVWLLGAGANYKANDHLDIKLAGALGFLTSGTFRDKVSTSEFGTDLVKGFTVAAKLKF</sequence>
<evidence type="ECO:0000256" key="6">
    <source>
        <dbReference type="ARBA" id="ARBA00023136"/>
    </source>
</evidence>
<evidence type="ECO:0000256" key="4">
    <source>
        <dbReference type="ARBA" id="ARBA00022692"/>
    </source>
</evidence>
<dbReference type="SUPFAM" id="SSF56935">
    <property type="entry name" value="Porins"/>
    <property type="match status" value="1"/>
</dbReference>
<evidence type="ECO:0000313" key="8">
    <source>
        <dbReference type="EMBL" id="MBB6259553.1"/>
    </source>
</evidence>
<dbReference type="EMBL" id="JACIIU010000001">
    <property type="protein sequence ID" value="MBB6259553.1"/>
    <property type="molecule type" value="Genomic_DNA"/>
</dbReference>
<dbReference type="Proteomes" id="UP000555393">
    <property type="component" value="Unassembled WGS sequence"/>
</dbReference>
<dbReference type="PANTHER" id="PTHR35093">
    <property type="entry name" value="OUTER MEMBRANE PROTEIN NMB0088-RELATED"/>
    <property type="match status" value="1"/>
</dbReference>
<proteinExistence type="inferred from homology"/>
<keyword evidence="7" id="KW-0998">Cell outer membrane</keyword>
<accession>A0A841LNJ7</accession>
<dbReference type="Pfam" id="PF03349">
    <property type="entry name" value="Toluene_X"/>
    <property type="match status" value="1"/>
</dbReference>
<evidence type="ECO:0000256" key="5">
    <source>
        <dbReference type="ARBA" id="ARBA00022729"/>
    </source>
</evidence>
<name>A0A841LNJ7_9HYPH</name>
<gene>
    <name evidence="8" type="ORF">FHS77_000061</name>
</gene>
<evidence type="ECO:0000256" key="3">
    <source>
        <dbReference type="ARBA" id="ARBA00022452"/>
    </source>
</evidence>
<keyword evidence="6" id="KW-0472">Membrane</keyword>
<evidence type="ECO:0000313" key="9">
    <source>
        <dbReference type="Proteomes" id="UP000555393"/>
    </source>
</evidence>